<dbReference type="RefSeq" id="WP_168105716.1">
    <property type="nucleotide sequence ID" value="NZ_VTOX01000001.1"/>
</dbReference>
<dbReference type="AlphaFoldDB" id="A0A7X6I526"/>
<gene>
    <name evidence="1" type="ORF">RAMLITH_02315</name>
</gene>
<dbReference type="Proteomes" id="UP000521868">
    <property type="component" value="Unassembled WGS sequence"/>
</dbReference>
<dbReference type="EMBL" id="VTOX01000001">
    <property type="protein sequence ID" value="NKE64644.1"/>
    <property type="molecule type" value="Genomic_DNA"/>
</dbReference>
<comment type="caution">
    <text evidence="1">The sequence shown here is derived from an EMBL/GenBank/DDBJ whole genome shotgun (WGS) entry which is preliminary data.</text>
</comment>
<dbReference type="InterPro" id="IPR025336">
    <property type="entry name" value="SCO4226-like"/>
</dbReference>
<proteinExistence type="predicted"/>
<protein>
    <submittedName>
        <fullName evidence="1">DUF4242 domain-containing protein</fullName>
    </submittedName>
</protein>
<dbReference type="InterPro" id="IPR042557">
    <property type="entry name" value="SCO4226"/>
</dbReference>
<keyword evidence="2" id="KW-1185">Reference proteome</keyword>
<evidence type="ECO:0000313" key="2">
    <source>
        <dbReference type="Proteomes" id="UP000521868"/>
    </source>
</evidence>
<reference evidence="1 2" key="1">
    <citation type="journal article" date="2020" name="Nature">
        <title>Bacterial chemolithoautotrophy via manganese oxidation.</title>
        <authorList>
            <person name="Yu H."/>
            <person name="Leadbetter J.R."/>
        </authorList>
    </citation>
    <scope>NUCLEOTIDE SEQUENCE [LARGE SCALE GENOMIC DNA]</scope>
    <source>
        <strain evidence="1 2">RBP-1</strain>
    </source>
</reference>
<dbReference type="Pfam" id="PF14026">
    <property type="entry name" value="SCO4226-like"/>
    <property type="match status" value="1"/>
</dbReference>
<name>A0A7X6I526_9BURK</name>
<dbReference type="Gene3D" id="3.30.70.3090">
    <property type="entry name" value="ORF SCO4226, nickel-binding ferredoxin-like monomer"/>
    <property type="match status" value="1"/>
</dbReference>
<sequence length="90" mass="10051">MPKYVIERDLPDAGKLSPSDLRGVAQKSCDVLRDMAPRVTWQQSYVTDDKIFCVYIADNEDAVRQHAERGGFPVTRISTVRAVIDPATAE</sequence>
<accession>A0A7X6I526</accession>
<evidence type="ECO:0000313" key="1">
    <source>
        <dbReference type="EMBL" id="NKE64644.1"/>
    </source>
</evidence>
<organism evidence="1 2">
    <name type="scientific">Ramlibacter lithotrophicus</name>
    <dbReference type="NCBI Taxonomy" id="2606681"/>
    <lineage>
        <taxon>Bacteria</taxon>
        <taxon>Pseudomonadati</taxon>
        <taxon>Pseudomonadota</taxon>
        <taxon>Betaproteobacteria</taxon>
        <taxon>Burkholderiales</taxon>
        <taxon>Comamonadaceae</taxon>
        <taxon>Ramlibacter</taxon>
    </lineage>
</organism>